<evidence type="ECO:0000313" key="1">
    <source>
        <dbReference type="EMBL" id="TPX53751.1"/>
    </source>
</evidence>
<dbReference type="Proteomes" id="UP000318582">
    <property type="component" value="Unassembled WGS sequence"/>
</dbReference>
<dbReference type="GO" id="GO:0042256">
    <property type="term" value="P:cytosolic ribosome assembly"/>
    <property type="evidence" value="ECO:0007669"/>
    <property type="project" value="TreeGrafter"/>
</dbReference>
<proteinExistence type="predicted"/>
<dbReference type="AlphaFoldDB" id="A0A507DQP3"/>
<dbReference type="SUPFAM" id="SSF54529">
    <property type="entry name" value="Mitochondrial glycoprotein MAM33-like"/>
    <property type="match status" value="1"/>
</dbReference>
<gene>
    <name evidence="1" type="ORF">PhCBS80983_g06181</name>
</gene>
<dbReference type="InterPro" id="IPR036561">
    <property type="entry name" value="MAM33_sf"/>
</dbReference>
<sequence>MFRAASRPLSSLRPLTRVATLTPLRAAAVPTRSFSVSAFSRMSAGPTDVELHSTLVRELKHEQQQQSSEGAVPEFLAEFKAKKPEWTILDQPLHKEVALTRTFGNEKITVLFNTDALDEAEEFENELEEGEEEDRTLPVPVSIIIEKPASPTLGALEISASIQDGGFFIESVDHTATPALAHDQTAEGDWTRRSKYAGPFFGNLDEGLQEQFHTFLAERDLGDEVVDFVPLYVEYKEQREYQTWLENVASFVKN</sequence>
<evidence type="ECO:0008006" key="3">
    <source>
        <dbReference type="Google" id="ProtNLM"/>
    </source>
</evidence>
<protein>
    <recommendedName>
        <fullName evidence="3">Mitochondrial glyco protein</fullName>
    </recommendedName>
</protein>
<dbReference type="PANTHER" id="PTHR10826:SF1">
    <property type="entry name" value="COMPLEMENT COMPONENT 1 Q SUBCOMPONENT-BINDING PROTEIN, MITOCHONDRIAL"/>
    <property type="match status" value="1"/>
</dbReference>
<dbReference type="GO" id="GO:0005759">
    <property type="term" value="C:mitochondrial matrix"/>
    <property type="evidence" value="ECO:0007669"/>
    <property type="project" value="InterPro"/>
</dbReference>
<dbReference type="Pfam" id="PF02330">
    <property type="entry name" value="MAM33"/>
    <property type="match status" value="1"/>
</dbReference>
<dbReference type="InterPro" id="IPR003428">
    <property type="entry name" value="MAM33"/>
</dbReference>
<dbReference type="STRING" id="109895.A0A507DQP3"/>
<reference evidence="1 2" key="1">
    <citation type="journal article" date="2019" name="Sci. Rep.">
        <title>Comparative genomics of chytrid fungi reveal insights into the obligate biotrophic and pathogenic lifestyle of Synchytrium endobioticum.</title>
        <authorList>
            <person name="van de Vossenberg B.T.L.H."/>
            <person name="Warris S."/>
            <person name="Nguyen H.D.T."/>
            <person name="van Gent-Pelzer M.P.E."/>
            <person name="Joly D.L."/>
            <person name="van de Geest H.C."/>
            <person name="Bonants P.J.M."/>
            <person name="Smith D.S."/>
            <person name="Levesque C.A."/>
            <person name="van der Lee T.A.J."/>
        </authorList>
    </citation>
    <scope>NUCLEOTIDE SEQUENCE [LARGE SCALE GENOMIC DNA]</scope>
    <source>
        <strain evidence="1 2">CBS 809.83</strain>
    </source>
</reference>
<comment type="caution">
    <text evidence="1">The sequence shown here is derived from an EMBL/GenBank/DDBJ whole genome shotgun (WGS) entry which is preliminary data.</text>
</comment>
<dbReference type="EMBL" id="QEAQ01000195">
    <property type="protein sequence ID" value="TPX53751.1"/>
    <property type="molecule type" value="Genomic_DNA"/>
</dbReference>
<dbReference type="PANTHER" id="PTHR10826">
    <property type="entry name" value="COMPLEMENT COMPONENT 1"/>
    <property type="match status" value="1"/>
</dbReference>
<evidence type="ECO:0000313" key="2">
    <source>
        <dbReference type="Proteomes" id="UP000318582"/>
    </source>
</evidence>
<dbReference type="Gene3D" id="3.10.280.10">
    <property type="entry name" value="Mitochondrial glycoprotein"/>
    <property type="match status" value="1"/>
</dbReference>
<name>A0A507DQP3_9FUNG</name>
<keyword evidence="2" id="KW-1185">Reference proteome</keyword>
<accession>A0A507DQP3</accession>
<organism evidence="1 2">
    <name type="scientific">Powellomyces hirtus</name>
    <dbReference type="NCBI Taxonomy" id="109895"/>
    <lineage>
        <taxon>Eukaryota</taxon>
        <taxon>Fungi</taxon>
        <taxon>Fungi incertae sedis</taxon>
        <taxon>Chytridiomycota</taxon>
        <taxon>Chytridiomycota incertae sedis</taxon>
        <taxon>Chytridiomycetes</taxon>
        <taxon>Spizellomycetales</taxon>
        <taxon>Powellomycetaceae</taxon>
        <taxon>Powellomyces</taxon>
    </lineage>
</organism>